<dbReference type="OrthoDB" id="433414at2759"/>
<dbReference type="EMBL" id="VIGI01000012">
    <property type="protein sequence ID" value="KAB8293502.1"/>
    <property type="molecule type" value="Genomic_DNA"/>
</dbReference>
<name>A0A5N6JX12_MONLA</name>
<organism evidence="1 2">
    <name type="scientific">Monilinia laxa</name>
    <name type="common">Brown rot fungus</name>
    <name type="synonym">Sclerotinia laxa</name>
    <dbReference type="NCBI Taxonomy" id="61186"/>
    <lineage>
        <taxon>Eukaryota</taxon>
        <taxon>Fungi</taxon>
        <taxon>Dikarya</taxon>
        <taxon>Ascomycota</taxon>
        <taxon>Pezizomycotina</taxon>
        <taxon>Leotiomycetes</taxon>
        <taxon>Helotiales</taxon>
        <taxon>Sclerotiniaceae</taxon>
        <taxon>Monilinia</taxon>
    </lineage>
</organism>
<proteinExistence type="predicted"/>
<evidence type="ECO:0000313" key="2">
    <source>
        <dbReference type="Proteomes" id="UP000326757"/>
    </source>
</evidence>
<reference evidence="1 2" key="1">
    <citation type="submission" date="2019-06" db="EMBL/GenBank/DDBJ databases">
        <title>Genome Sequence of the Brown Rot Fungal Pathogen Monilinia laxa.</title>
        <authorList>
            <person name="De Miccolis Angelini R.M."/>
            <person name="Landi L."/>
            <person name="Abate D."/>
            <person name="Pollastro S."/>
            <person name="Romanazzi G."/>
            <person name="Faretra F."/>
        </authorList>
    </citation>
    <scope>NUCLEOTIDE SEQUENCE [LARGE SCALE GENOMIC DNA]</scope>
    <source>
        <strain evidence="1 2">Mlax316</strain>
    </source>
</reference>
<keyword evidence="2" id="KW-1185">Reference proteome</keyword>
<comment type="caution">
    <text evidence="1">The sequence shown here is derived from an EMBL/GenBank/DDBJ whole genome shotgun (WGS) entry which is preliminary data.</text>
</comment>
<evidence type="ECO:0000313" key="1">
    <source>
        <dbReference type="EMBL" id="KAB8293502.1"/>
    </source>
</evidence>
<protein>
    <submittedName>
        <fullName evidence="1">Uncharacterized protein</fullName>
    </submittedName>
</protein>
<gene>
    <name evidence="1" type="ORF">EYC80_007809</name>
</gene>
<sequence>MGWNFTNASIPFVCSGRPSPRRHPKGLFVGAIEGWAYYTSRTYVAYVFDDTYFWCLEKDGGNSNGVVCS</sequence>
<accession>A0A5N6JX12</accession>
<dbReference type="Proteomes" id="UP000326757">
    <property type="component" value="Unassembled WGS sequence"/>
</dbReference>
<dbReference type="AlphaFoldDB" id="A0A5N6JX12"/>